<evidence type="ECO:0000313" key="4">
    <source>
        <dbReference type="Proteomes" id="UP001152795"/>
    </source>
</evidence>
<dbReference type="OrthoDB" id="364348at2759"/>
<dbReference type="Pfam" id="PF14523">
    <property type="entry name" value="Syntaxin_2"/>
    <property type="match status" value="1"/>
</dbReference>
<dbReference type="SMART" id="SM00503">
    <property type="entry name" value="SynN"/>
    <property type="match status" value="1"/>
</dbReference>
<dbReference type="GO" id="GO:0048278">
    <property type="term" value="P:vesicle docking"/>
    <property type="evidence" value="ECO:0007669"/>
    <property type="project" value="TreeGrafter"/>
</dbReference>
<dbReference type="GO" id="GO:0012505">
    <property type="term" value="C:endomembrane system"/>
    <property type="evidence" value="ECO:0007669"/>
    <property type="project" value="TreeGrafter"/>
</dbReference>
<dbReference type="InterPro" id="IPR010989">
    <property type="entry name" value="SNARE"/>
</dbReference>
<dbReference type="PANTHER" id="PTHR19957">
    <property type="entry name" value="SYNTAXIN"/>
    <property type="match status" value="1"/>
</dbReference>
<dbReference type="AlphaFoldDB" id="A0A7D9DNM7"/>
<feature type="region of interest" description="Disordered" evidence="2">
    <location>
        <begin position="214"/>
        <end position="235"/>
    </location>
</feature>
<keyword evidence="4" id="KW-1185">Reference proteome</keyword>
<feature type="region of interest" description="Disordered" evidence="2">
    <location>
        <begin position="1"/>
        <end position="23"/>
    </location>
</feature>
<protein>
    <submittedName>
        <fullName evidence="3">Syntaxin-12</fullName>
    </submittedName>
</protein>
<evidence type="ECO:0000313" key="3">
    <source>
        <dbReference type="EMBL" id="CAB3989695.1"/>
    </source>
</evidence>
<dbReference type="InterPro" id="IPR006011">
    <property type="entry name" value="Syntaxin_N"/>
</dbReference>
<dbReference type="GO" id="GO:0031201">
    <property type="term" value="C:SNARE complex"/>
    <property type="evidence" value="ECO:0007669"/>
    <property type="project" value="TreeGrafter"/>
</dbReference>
<evidence type="ECO:0000256" key="1">
    <source>
        <dbReference type="ARBA" id="ARBA00009063"/>
    </source>
</evidence>
<dbReference type="Gene3D" id="1.20.58.70">
    <property type="match status" value="1"/>
</dbReference>
<feature type="compositionally biased region" description="Basic and acidic residues" evidence="2">
    <location>
        <begin position="7"/>
        <end position="23"/>
    </location>
</feature>
<evidence type="ECO:0000256" key="2">
    <source>
        <dbReference type="SAM" id="MobiDB-lite"/>
    </source>
</evidence>
<reference evidence="3" key="1">
    <citation type="submission" date="2020-04" db="EMBL/GenBank/DDBJ databases">
        <authorList>
            <person name="Alioto T."/>
            <person name="Alioto T."/>
            <person name="Gomez Garrido J."/>
        </authorList>
    </citation>
    <scope>NUCLEOTIDE SEQUENCE</scope>
    <source>
        <strain evidence="3">A484AB</strain>
    </source>
</reference>
<dbReference type="Gene3D" id="1.20.5.110">
    <property type="match status" value="1"/>
</dbReference>
<dbReference type="GO" id="GO:0006906">
    <property type="term" value="P:vesicle fusion"/>
    <property type="evidence" value="ECO:0007669"/>
    <property type="project" value="TreeGrafter"/>
</dbReference>
<name>A0A7D9DNM7_PARCT</name>
<dbReference type="InterPro" id="IPR045242">
    <property type="entry name" value="Syntaxin"/>
</dbReference>
<dbReference type="GO" id="GO:0006886">
    <property type="term" value="P:intracellular protein transport"/>
    <property type="evidence" value="ECO:0007669"/>
    <property type="project" value="TreeGrafter"/>
</dbReference>
<dbReference type="Proteomes" id="UP001152795">
    <property type="component" value="Unassembled WGS sequence"/>
</dbReference>
<feature type="region of interest" description="Disordered" evidence="2">
    <location>
        <begin position="59"/>
        <end position="78"/>
    </location>
</feature>
<sequence>MSCRGEFGSHRAHDDYGGTSSEYERLSKQVGNNIQQISNNVNVMQKMVKKLGTTEDAMQVQDRLQKTEKTTKSLASETSSMIKQLSLLEADDPNEQRQRKVQISRLRDNFMSALNDFQNVQREAAERERACVSRARAASHSDNLVNFGQSESSGISYDHRNQSTNIQIQQEDEVSVELIEERERAIRQLESDIMDVNEIFRDLGTMIHEQGEMIGKESISFPEPAILGKEREVQG</sequence>
<organism evidence="3 4">
    <name type="scientific">Paramuricea clavata</name>
    <name type="common">Red gorgonian</name>
    <name type="synonym">Violescent sea-whip</name>
    <dbReference type="NCBI Taxonomy" id="317549"/>
    <lineage>
        <taxon>Eukaryota</taxon>
        <taxon>Metazoa</taxon>
        <taxon>Cnidaria</taxon>
        <taxon>Anthozoa</taxon>
        <taxon>Octocorallia</taxon>
        <taxon>Malacalcyonacea</taxon>
        <taxon>Plexauridae</taxon>
        <taxon>Paramuricea</taxon>
    </lineage>
</organism>
<dbReference type="SUPFAM" id="SSF47661">
    <property type="entry name" value="t-snare proteins"/>
    <property type="match status" value="1"/>
</dbReference>
<dbReference type="InterPro" id="IPR000727">
    <property type="entry name" value="T_SNARE_dom"/>
</dbReference>
<accession>A0A7D9DNM7</accession>
<dbReference type="GO" id="GO:0005484">
    <property type="term" value="F:SNAP receptor activity"/>
    <property type="evidence" value="ECO:0007669"/>
    <property type="project" value="TreeGrafter"/>
</dbReference>
<dbReference type="PROSITE" id="PS50192">
    <property type="entry name" value="T_SNARE"/>
    <property type="match status" value="1"/>
</dbReference>
<dbReference type="PANTHER" id="PTHR19957:SF38">
    <property type="entry name" value="LD27581P"/>
    <property type="match status" value="1"/>
</dbReference>
<proteinExistence type="inferred from homology"/>
<gene>
    <name evidence="3" type="ORF">PACLA_8A015071</name>
</gene>
<dbReference type="GO" id="GO:0000149">
    <property type="term" value="F:SNARE binding"/>
    <property type="evidence" value="ECO:0007669"/>
    <property type="project" value="TreeGrafter"/>
</dbReference>
<comment type="caution">
    <text evidence="3">The sequence shown here is derived from an EMBL/GenBank/DDBJ whole genome shotgun (WGS) entry which is preliminary data.</text>
</comment>
<dbReference type="EMBL" id="CACRXK020001535">
    <property type="protein sequence ID" value="CAB3989695.1"/>
    <property type="molecule type" value="Genomic_DNA"/>
</dbReference>
<comment type="similarity">
    <text evidence="1">Belongs to the syntaxin family.</text>
</comment>